<feature type="transmembrane region" description="Helical" evidence="1">
    <location>
        <begin position="415"/>
        <end position="431"/>
    </location>
</feature>
<dbReference type="EMBL" id="BDGG01000003">
    <property type="protein sequence ID" value="GAU96502.1"/>
    <property type="molecule type" value="Genomic_DNA"/>
</dbReference>
<gene>
    <name evidence="2" type="primary">RvY_07937-1</name>
    <name evidence="2" type="synonym">RvY_07937.1</name>
    <name evidence="2" type="ORF">RvY_07937</name>
</gene>
<feature type="transmembrane region" description="Helical" evidence="1">
    <location>
        <begin position="292"/>
        <end position="311"/>
    </location>
</feature>
<feature type="transmembrane region" description="Helical" evidence="1">
    <location>
        <begin position="134"/>
        <end position="150"/>
    </location>
</feature>
<reference evidence="2 3" key="1">
    <citation type="journal article" date="2016" name="Nat. Commun.">
        <title>Extremotolerant tardigrade genome and improved radiotolerance of human cultured cells by tardigrade-unique protein.</title>
        <authorList>
            <person name="Hashimoto T."/>
            <person name="Horikawa D.D."/>
            <person name="Saito Y."/>
            <person name="Kuwahara H."/>
            <person name="Kozuka-Hata H."/>
            <person name="Shin-I T."/>
            <person name="Minakuchi Y."/>
            <person name="Ohishi K."/>
            <person name="Motoyama A."/>
            <person name="Aizu T."/>
            <person name="Enomoto A."/>
            <person name="Kondo K."/>
            <person name="Tanaka S."/>
            <person name="Hara Y."/>
            <person name="Koshikawa S."/>
            <person name="Sagara H."/>
            <person name="Miura T."/>
            <person name="Yokobori S."/>
            <person name="Miyagawa K."/>
            <person name="Suzuki Y."/>
            <person name="Kubo T."/>
            <person name="Oyama M."/>
            <person name="Kohara Y."/>
            <person name="Fujiyama A."/>
            <person name="Arakawa K."/>
            <person name="Katayama T."/>
            <person name="Toyoda A."/>
            <person name="Kunieda T."/>
        </authorList>
    </citation>
    <scope>NUCLEOTIDE SEQUENCE [LARGE SCALE GENOMIC DNA]</scope>
    <source>
        <strain evidence="2 3">YOKOZUNA-1</strain>
    </source>
</reference>
<evidence type="ECO:0008006" key="4">
    <source>
        <dbReference type="Google" id="ProtNLM"/>
    </source>
</evidence>
<evidence type="ECO:0000313" key="3">
    <source>
        <dbReference type="Proteomes" id="UP000186922"/>
    </source>
</evidence>
<keyword evidence="3" id="KW-1185">Reference proteome</keyword>
<feature type="transmembrane region" description="Helical" evidence="1">
    <location>
        <begin position="37"/>
        <end position="59"/>
    </location>
</feature>
<dbReference type="AlphaFoldDB" id="A0A1D1V8W9"/>
<protein>
    <recommendedName>
        <fullName evidence="4">Gustatory receptor</fullName>
    </recommendedName>
</protein>
<keyword evidence="1" id="KW-0472">Membrane</keyword>
<name>A0A1D1V8W9_RAMVA</name>
<organism evidence="2 3">
    <name type="scientific">Ramazzottius varieornatus</name>
    <name type="common">Water bear</name>
    <name type="synonym">Tardigrade</name>
    <dbReference type="NCBI Taxonomy" id="947166"/>
    <lineage>
        <taxon>Eukaryota</taxon>
        <taxon>Metazoa</taxon>
        <taxon>Ecdysozoa</taxon>
        <taxon>Tardigrada</taxon>
        <taxon>Eutardigrada</taxon>
        <taxon>Parachela</taxon>
        <taxon>Hypsibioidea</taxon>
        <taxon>Ramazzottiidae</taxon>
        <taxon>Ramazzottius</taxon>
    </lineage>
</organism>
<evidence type="ECO:0000313" key="2">
    <source>
        <dbReference type="EMBL" id="GAU96502.1"/>
    </source>
</evidence>
<keyword evidence="1" id="KW-1133">Transmembrane helix</keyword>
<comment type="caution">
    <text evidence="2">The sequence shown here is derived from an EMBL/GenBank/DDBJ whole genome shotgun (WGS) entry which is preliminary data.</text>
</comment>
<dbReference type="Proteomes" id="UP000186922">
    <property type="component" value="Unassembled WGS sequence"/>
</dbReference>
<feature type="transmembrane region" description="Helical" evidence="1">
    <location>
        <begin position="260"/>
        <end position="280"/>
    </location>
</feature>
<keyword evidence="1" id="KW-0812">Transmembrane</keyword>
<sequence length="464" mass="51636">MMCHPRSRKFHTACVNILTKLLYYTGLLPHTDSKRTLLYSFRTGVVIGAAFIALTFEVISNVQNLINFSRQKNGAKVVQVVYAAKYVIRVTVTFIVIVVFSRSSRGLQRVSDELGGVPKDQHAFAFSEQSSKSIWLPFITLLTFVVYYLSHCVTRVYTMLINETTYAEFPGGILTAAQEDVVVLVTRNSTEAVRVLCAGYLGHLLITFANKQVREAETILRTEMGDSENPEVLETVLRSAWVTRERTLGISRIIERELQLLLTVVLVADILSIASCVGEVLAPENVFKSVRLLTYMLLYVVSSVNIFTGLIKITDKDQSTYVALQEVQSRIALISDSQPPTKKPGGLVGVSIISAQQLLKDCTFGQFHSNSRPSTSSKTDIRSLLEDLQIFSFSCFGPRKISPELRAFGHVNETTIIKIIGVFIALFAFLFEQNDQPVLSHVSPNGFFSSAVSLNSFTNTTMRD</sequence>
<feature type="transmembrane region" description="Helical" evidence="1">
    <location>
        <begin position="80"/>
        <end position="100"/>
    </location>
</feature>
<accession>A0A1D1V8W9</accession>
<evidence type="ECO:0000256" key="1">
    <source>
        <dbReference type="SAM" id="Phobius"/>
    </source>
</evidence>
<dbReference type="OrthoDB" id="10603968at2759"/>
<proteinExistence type="predicted"/>